<evidence type="ECO:0000313" key="3">
    <source>
        <dbReference type="EMBL" id="GJT43393.1"/>
    </source>
</evidence>
<protein>
    <submittedName>
        <fullName evidence="3">Reverse transcriptase domain-containing protein</fullName>
    </submittedName>
</protein>
<feature type="compositionally biased region" description="Acidic residues" evidence="1">
    <location>
        <begin position="432"/>
        <end position="448"/>
    </location>
</feature>
<feature type="region of interest" description="Disordered" evidence="1">
    <location>
        <begin position="308"/>
        <end position="337"/>
    </location>
</feature>
<feature type="region of interest" description="Disordered" evidence="1">
    <location>
        <begin position="369"/>
        <end position="481"/>
    </location>
</feature>
<dbReference type="PANTHER" id="PTHR11697:SF230">
    <property type="entry name" value="ZINC FINGER, MYM DOMAIN CONTAINING 1"/>
    <property type="match status" value="1"/>
</dbReference>
<keyword evidence="3" id="KW-0695">RNA-directed DNA polymerase</keyword>
<dbReference type="InterPro" id="IPR055298">
    <property type="entry name" value="AtLOH3-like"/>
</dbReference>
<evidence type="ECO:0000313" key="4">
    <source>
        <dbReference type="Proteomes" id="UP001151760"/>
    </source>
</evidence>
<gene>
    <name evidence="3" type="ORF">Tco_0952108</name>
</gene>
<dbReference type="EMBL" id="BQNB010015725">
    <property type="protein sequence ID" value="GJT43393.1"/>
    <property type="molecule type" value="Genomic_DNA"/>
</dbReference>
<feature type="compositionally biased region" description="Pro residues" evidence="1">
    <location>
        <begin position="579"/>
        <end position="592"/>
    </location>
</feature>
<name>A0ABQ5DYX8_9ASTR</name>
<dbReference type="Pfam" id="PF05699">
    <property type="entry name" value="Dimer_Tnp_hAT"/>
    <property type="match status" value="1"/>
</dbReference>
<feature type="compositionally biased region" description="Acidic residues" evidence="1">
    <location>
        <begin position="393"/>
        <end position="409"/>
    </location>
</feature>
<sequence>MPSSTDHDKLKAEGVSFAIESFDFIFMAHLMKTMFGVANELNVALQKQDQDIVNAMSFLQELNTRFDEISTSLVIYTASLSHADTFCSFDKQKLLKLAEFYPKELSSVGSLAYDSQLDTYTHDVSKDERFIGLKNIGELSIKLVELNKHQSFDLVYLLIKLVLILSVATASVERVFSGMNSLKNKLRNSIGNQILNDSLVTFIEKEIFSTVSDDDIVNRFQNMSTRKEQAFEGVTDWYQSQGYREPAVMSSASSAVTYTSVYTDSEPGRAFWGADDEEISEGGIPRVIVLGYDGLPIQPVAPPSPDYIPGPEGGGGLCLGVGADPQTPPVPQDEDEREPMFVQAHDPDYVPEPIYPEYIPLEDEHEFPAEEQPLPPVDSPTAESPGYVTKSDPEEDPEEYEDDETEDGPSDYPMDGGDNGDDDDGDSSRDDANDEDEDDEDEKEEEEEHLALADSTIVVPVDEPVFPPKGTEPVIPPPSTDITIGDRITVQPQTSISLPPDAEVERLLAMTTPLPSPPVSLSPPSAGERLARYTAPPIHLSPPPVPSPLLPSFGYPTQIQTLRIASTQALIDAVTASLPSPPLPPSLYIPPPVDHRDEIPESEQPPRKRL</sequence>
<organism evidence="3 4">
    <name type="scientific">Tanacetum coccineum</name>
    <dbReference type="NCBI Taxonomy" id="301880"/>
    <lineage>
        <taxon>Eukaryota</taxon>
        <taxon>Viridiplantae</taxon>
        <taxon>Streptophyta</taxon>
        <taxon>Embryophyta</taxon>
        <taxon>Tracheophyta</taxon>
        <taxon>Spermatophyta</taxon>
        <taxon>Magnoliopsida</taxon>
        <taxon>eudicotyledons</taxon>
        <taxon>Gunneridae</taxon>
        <taxon>Pentapetalae</taxon>
        <taxon>asterids</taxon>
        <taxon>campanulids</taxon>
        <taxon>Asterales</taxon>
        <taxon>Asteraceae</taxon>
        <taxon>Asteroideae</taxon>
        <taxon>Anthemideae</taxon>
        <taxon>Anthemidinae</taxon>
        <taxon>Tanacetum</taxon>
    </lineage>
</organism>
<feature type="region of interest" description="Disordered" evidence="1">
    <location>
        <begin position="576"/>
        <end position="610"/>
    </location>
</feature>
<dbReference type="Proteomes" id="UP001151760">
    <property type="component" value="Unassembled WGS sequence"/>
</dbReference>
<feature type="domain" description="HAT C-terminal dimerisation" evidence="2">
    <location>
        <begin position="147"/>
        <end position="197"/>
    </location>
</feature>
<reference evidence="3" key="1">
    <citation type="journal article" date="2022" name="Int. J. Mol. Sci.">
        <title>Draft Genome of Tanacetum Coccineum: Genomic Comparison of Closely Related Tanacetum-Family Plants.</title>
        <authorList>
            <person name="Yamashiro T."/>
            <person name="Shiraishi A."/>
            <person name="Nakayama K."/>
            <person name="Satake H."/>
        </authorList>
    </citation>
    <scope>NUCLEOTIDE SEQUENCE</scope>
</reference>
<dbReference type="GO" id="GO:0003964">
    <property type="term" value="F:RNA-directed DNA polymerase activity"/>
    <property type="evidence" value="ECO:0007669"/>
    <property type="project" value="UniProtKB-KW"/>
</dbReference>
<comment type="caution">
    <text evidence="3">The sequence shown here is derived from an EMBL/GenBank/DDBJ whole genome shotgun (WGS) entry which is preliminary data.</text>
</comment>
<evidence type="ECO:0000259" key="2">
    <source>
        <dbReference type="Pfam" id="PF05699"/>
    </source>
</evidence>
<proteinExistence type="predicted"/>
<feature type="non-terminal residue" evidence="3">
    <location>
        <position position="610"/>
    </location>
</feature>
<reference evidence="3" key="2">
    <citation type="submission" date="2022-01" db="EMBL/GenBank/DDBJ databases">
        <authorList>
            <person name="Yamashiro T."/>
            <person name="Shiraishi A."/>
            <person name="Satake H."/>
            <person name="Nakayama K."/>
        </authorList>
    </citation>
    <scope>NUCLEOTIDE SEQUENCE</scope>
</reference>
<keyword evidence="3" id="KW-0548">Nucleotidyltransferase</keyword>
<accession>A0ABQ5DYX8</accession>
<dbReference type="InterPro" id="IPR008906">
    <property type="entry name" value="HATC_C_dom"/>
</dbReference>
<keyword evidence="4" id="KW-1185">Reference proteome</keyword>
<keyword evidence="3" id="KW-0808">Transferase</keyword>
<dbReference type="PANTHER" id="PTHR11697">
    <property type="entry name" value="GENERAL TRANSCRIPTION FACTOR 2-RELATED ZINC FINGER PROTEIN"/>
    <property type="match status" value="1"/>
</dbReference>
<evidence type="ECO:0000256" key="1">
    <source>
        <dbReference type="SAM" id="MobiDB-lite"/>
    </source>
</evidence>